<feature type="transmembrane region" description="Helical" evidence="7">
    <location>
        <begin position="299"/>
        <end position="318"/>
    </location>
</feature>
<evidence type="ECO:0000256" key="6">
    <source>
        <dbReference type="ARBA" id="ARBA00023136"/>
    </source>
</evidence>
<feature type="transmembrane region" description="Helical" evidence="7">
    <location>
        <begin position="163"/>
        <end position="186"/>
    </location>
</feature>
<dbReference type="RefSeq" id="WP_342592726.1">
    <property type="nucleotide sequence ID" value="NZ_BAAAJY010000003.1"/>
</dbReference>
<dbReference type="Proteomes" id="UP001296993">
    <property type="component" value="Unassembled WGS sequence"/>
</dbReference>
<comment type="caution">
    <text evidence="8">The sequence shown here is derived from an EMBL/GenBank/DDBJ whole genome shotgun (WGS) entry which is preliminary data.</text>
</comment>
<name>A0ABS4XBM4_9MICC</name>
<feature type="transmembrane region" description="Helical" evidence="7">
    <location>
        <begin position="80"/>
        <end position="98"/>
    </location>
</feature>
<keyword evidence="5 7" id="KW-1133">Transmembrane helix</keyword>
<dbReference type="PANTHER" id="PTHR30106:SF2">
    <property type="entry name" value="UPF0324 INNER MEMBRANE PROTEIN YEIH"/>
    <property type="match status" value="1"/>
</dbReference>
<keyword evidence="3" id="KW-1003">Cell membrane</keyword>
<dbReference type="Pfam" id="PF03601">
    <property type="entry name" value="Cons_hypoth698"/>
    <property type="match status" value="1"/>
</dbReference>
<dbReference type="PANTHER" id="PTHR30106">
    <property type="entry name" value="INNER MEMBRANE PROTEIN YEIH-RELATED"/>
    <property type="match status" value="1"/>
</dbReference>
<evidence type="ECO:0000313" key="8">
    <source>
        <dbReference type="EMBL" id="MBP2385875.1"/>
    </source>
</evidence>
<protein>
    <submittedName>
        <fullName evidence="8">Integral membrane protein (TIGR00698 family)</fullName>
    </submittedName>
</protein>
<feature type="transmembrane region" description="Helical" evidence="7">
    <location>
        <begin position="46"/>
        <end position="64"/>
    </location>
</feature>
<evidence type="ECO:0000256" key="1">
    <source>
        <dbReference type="ARBA" id="ARBA00004651"/>
    </source>
</evidence>
<keyword evidence="6 7" id="KW-0472">Membrane</keyword>
<evidence type="ECO:0000256" key="4">
    <source>
        <dbReference type="ARBA" id="ARBA00022692"/>
    </source>
</evidence>
<proteinExistence type="inferred from homology"/>
<evidence type="ECO:0000256" key="5">
    <source>
        <dbReference type="ARBA" id="ARBA00022989"/>
    </source>
</evidence>
<evidence type="ECO:0000256" key="3">
    <source>
        <dbReference type="ARBA" id="ARBA00022475"/>
    </source>
</evidence>
<feature type="transmembrane region" description="Helical" evidence="7">
    <location>
        <begin position="262"/>
        <end position="279"/>
    </location>
</feature>
<sequence>MVKRLRALRNVALPGTHRKLVPGLLTAAGLVTVAFAGHLLVPGVPVLTLCVVLGAVAGNSLRAAPKFRLAPGMGWGGKHLMRAGIVLLGFQLALADVLDLGWKGVGLIALVVAGSFGGTYLVARALKLPGDQPVLLASGFSICGASAIGAMSQARGSARDAPVPVALVTLCGTLAIAVLPLANTWLNLNELDFGRWVGASVHDVGQVVATAQGAGFTALAAAVVVKLVRVLMLAPISVLGSISARRRQAAATDGSMPGAGERPPLVPIFVLGFMACVLLRSTGWMPDSVLHAAKTGQEILLGVALVGLGFAIDLRHLFSTAGRALAAAIGSWAVVAALGLGFVALMA</sequence>
<feature type="transmembrane region" description="Helical" evidence="7">
    <location>
        <begin position="216"/>
        <end position="242"/>
    </location>
</feature>
<evidence type="ECO:0000313" key="9">
    <source>
        <dbReference type="Proteomes" id="UP001296993"/>
    </source>
</evidence>
<organism evidence="8 9">
    <name type="scientific">Paeniglutamicibacter kerguelensis</name>
    <dbReference type="NCBI Taxonomy" id="254788"/>
    <lineage>
        <taxon>Bacteria</taxon>
        <taxon>Bacillati</taxon>
        <taxon>Actinomycetota</taxon>
        <taxon>Actinomycetes</taxon>
        <taxon>Micrococcales</taxon>
        <taxon>Micrococcaceae</taxon>
        <taxon>Paeniglutamicibacter</taxon>
    </lineage>
</organism>
<comment type="similarity">
    <text evidence="2">Belongs to the UPF0324 family.</text>
</comment>
<evidence type="ECO:0000256" key="7">
    <source>
        <dbReference type="SAM" id="Phobius"/>
    </source>
</evidence>
<evidence type="ECO:0000256" key="2">
    <source>
        <dbReference type="ARBA" id="ARBA00007977"/>
    </source>
</evidence>
<feature type="transmembrane region" description="Helical" evidence="7">
    <location>
        <begin position="324"/>
        <end position="345"/>
    </location>
</feature>
<comment type="subcellular location">
    <subcellularLocation>
        <location evidence="1">Cell membrane</location>
        <topology evidence="1">Multi-pass membrane protein</topology>
    </subcellularLocation>
</comment>
<dbReference type="EMBL" id="JAGIOF010000001">
    <property type="protein sequence ID" value="MBP2385875.1"/>
    <property type="molecule type" value="Genomic_DNA"/>
</dbReference>
<feature type="transmembrane region" description="Helical" evidence="7">
    <location>
        <begin position="134"/>
        <end position="151"/>
    </location>
</feature>
<dbReference type="InterPro" id="IPR018383">
    <property type="entry name" value="UPF0324_pro"/>
</dbReference>
<feature type="transmembrane region" description="Helical" evidence="7">
    <location>
        <begin position="104"/>
        <end position="122"/>
    </location>
</feature>
<reference evidence="8 9" key="1">
    <citation type="submission" date="2021-03" db="EMBL/GenBank/DDBJ databases">
        <title>Sequencing the genomes of 1000 actinobacteria strains.</title>
        <authorList>
            <person name="Klenk H.-P."/>
        </authorList>
    </citation>
    <scope>NUCLEOTIDE SEQUENCE [LARGE SCALE GENOMIC DNA]</scope>
    <source>
        <strain evidence="8 9">DSM 15797</strain>
    </source>
</reference>
<keyword evidence="9" id="KW-1185">Reference proteome</keyword>
<gene>
    <name evidence="8" type="ORF">JOF47_001386</name>
</gene>
<keyword evidence="4 7" id="KW-0812">Transmembrane</keyword>
<accession>A0ABS4XBM4</accession>